<reference evidence="5" key="1">
    <citation type="journal article" date="2019" name="Int. J. Syst. Evol. Microbiol.">
        <title>The Global Catalogue of Microorganisms (GCM) 10K type strain sequencing project: providing services to taxonomists for standard genome sequencing and annotation.</title>
        <authorList>
            <consortium name="The Broad Institute Genomics Platform"/>
            <consortium name="The Broad Institute Genome Sequencing Center for Infectious Disease"/>
            <person name="Wu L."/>
            <person name="Ma J."/>
        </authorList>
    </citation>
    <scope>NUCLEOTIDE SEQUENCE [LARGE SCALE GENOMIC DNA]</scope>
    <source>
        <strain evidence="5">JCM 9687</strain>
    </source>
</reference>
<keyword evidence="2" id="KW-0472">Membrane</keyword>
<feature type="transmembrane region" description="Helical" evidence="2">
    <location>
        <begin position="161"/>
        <end position="181"/>
    </location>
</feature>
<dbReference type="PANTHER" id="PTHR36834">
    <property type="entry name" value="MEMBRANE PROTEIN-RELATED"/>
    <property type="match status" value="1"/>
</dbReference>
<dbReference type="InterPro" id="IPR006976">
    <property type="entry name" value="VanZ-like"/>
</dbReference>
<evidence type="ECO:0000259" key="3">
    <source>
        <dbReference type="Pfam" id="PF04892"/>
    </source>
</evidence>
<name>A0ABP6RZ96_9PSEU</name>
<feature type="transmembrane region" description="Helical" evidence="2">
    <location>
        <begin position="247"/>
        <end position="268"/>
    </location>
</feature>
<keyword evidence="2" id="KW-1133">Transmembrane helix</keyword>
<feature type="transmembrane region" description="Helical" evidence="2">
    <location>
        <begin position="201"/>
        <end position="227"/>
    </location>
</feature>
<dbReference type="PANTHER" id="PTHR36834:SF1">
    <property type="entry name" value="INTEGRAL MEMBRANE PROTEIN"/>
    <property type="match status" value="1"/>
</dbReference>
<sequence length="403" mass="42700">MTPAVIAVVCGVLLAVLLFVPFVAREYRWRGGLGAGRMLVVLGFVVHCWALMTYTLLPLPEVGPGFCADPGEYAPQLAPLDFRAASGGVGALMRDPMVGQALLNIALFVPLGMFVRHLFRTGRAGTVAIGFATSLLIETTQLTGVWFVYPCAYRLFDVDDLLMNTLGAAFGLLLAPVLELVGGKAPTRPMTPRPVTAKRRLLGMACDVAALVLTGAALHSGVVAVLLLATGAPSMVLPDPAQALLNAWLPGLLVLVVPTLVGSGGTLGQRAVLLRPALPDGALPGRPRLLVRVFFGSGQYVLLVGFADLGPSEVNRLAVGFALLSAVAVWFTAEHRGISAWLAGLSMMDTRMPRSKFRKRKGDPFTPGETILVGSLPTFEPGGRDLRDLVDPRGVGAHRRSDR</sequence>
<organism evidence="4 5">
    <name type="scientific">Saccharopolyspora gregorii</name>
    <dbReference type="NCBI Taxonomy" id="33914"/>
    <lineage>
        <taxon>Bacteria</taxon>
        <taxon>Bacillati</taxon>
        <taxon>Actinomycetota</taxon>
        <taxon>Actinomycetes</taxon>
        <taxon>Pseudonocardiales</taxon>
        <taxon>Pseudonocardiaceae</taxon>
        <taxon>Saccharopolyspora</taxon>
    </lineage>
</organism>
<evidence type="ECO:0000313" key="5">
    <source>
        <dbReference type="Proteomes" id="UP001500483"/>
    </source>
</evidence>
<dbReference type="EMBL" id="BAAAYK010000038">
    <property type="protein sequence ID" value="GAA3363883.1"/>
    <property type="molecule type" value="Genomic_DNA"/>
</dbReference>
<feature type="transmembrane region" description="Helical" evidence="2">
    <location>
        <begin position="36"/>
        <end position="57"/>
    </location>
</feature>
<keyword evidence="2" id="KW-0812">Transmembrane</keyword>
<gene>
    <name evidence="4" type="ORF">GCM10020366_57550</name>
</gene>
<evidence type="ECO:0000256" key="1">
    <source>
        <dbReference type="SAM" id="MobiDB-lite"/>
    </source>
</evidence>
<dbReference type="Proteomes" id="UP001500483">
    <property type="component" value="Unassembled WGS sequence"/>
</dbReference>
<feature type="compositionally biased region" description="Basic and acidic residues" evidence="1">
    <location>
        <begin position="382"/>
        <end position="391"/>
    </location>
</feature>
<feature type="domain" description="VanZ-like" evidence="3">
    <location>
        <begin position="44"/>
        <end position="178"/>
    </location>
</feature>
<dbReference type="InterPro" id="IPR053150">
    <property type="entry name" value="Teicoplanin_resist-assoc"/>
</dbReference>
<feature type="region of interest" description="Disordered" evidence="1">
    <location>
        <begin position="378"/>
        <end position="403"/>
    </location>
</feature>
<evidence type="ECO:0000256" key="2">
    <source>
        <dbReference type="SAM" id="Phobius"/>
    </source>
</evidence>
<feature type="transmembrane region" description="Helical" evidence="2">
    <location>
        <begin position="127"/>
        <end position="149"/>
    </location>
</feature>
<feature type="transmembrane region" description="Helical" evidence="2">
    <location>
        <begin position="6"/>
        <end position="24"/>
    </location>
</feature>
<comment type="caution">
    <text evidence="4">The sequence shown here is derived from an EMBL/GenBank/DDBJ whole genome shotgun (WGS) entry which is preliminary data.</text>
</comment>
<proteinExistence type="predicted"/>
<keyword evidence="5" id="KW-1185">Reference proteome</keyword>
<feature type="transmembrane region" description="Helical" evidence="2">
    <location>
        <begin position="97"/>
        <end position="115"/>
    </location>
</feature>
<accession>A0ABP6RZ96</accession>
<evidence type="ECO:0000313" key="4">
    <source>
        <dbReference type="EMBL" id="GAA3363883.1"/>
    </source>
</evidence>
<protein>
    <recommendedName>
        <fullName evidence="3">VanZ-like domain-containing protein</fullName>
    </recommendedName>
</protein>
<dbReference type="Pfam" id="PF04892">
    <property type="entry name" value="VanZ"/>
    <property type="match status" value="1"/>
</dbReference>